<dbReference type="Proteomes" id="UP001593940">
    <property type="component" value="Unassembled WGS sequence"/>
</dbReference>
<protein>
    <submittedName>
        <fullName evidence="6">LysR family transcriptional regulator</fullName>
    </submittedName>
</protein>
<proteinExistence type="inferred from homology"/>
<dbReference type="SUPFAM" id="SSF46785">
    <property type="entry name" value="Winged helix' DNA-binding domain"/>
    <property type="match status" value="1"/>
</dbReference>
<dbReference type="EMBL" id="JBHOMY010000004">
    <property type="protein sequence ID" value="MFC1455493.1"/>
    <property type="molecule type" value="Genomic_DNA"/>
</dbReference>
<name>A0ABV6Y2K1_9HYPH</name>
<keyword evidence="4" id="KW-0804">Transcription</keyword>
<evidence type="ECO:0000256" key="2">
    <source>
        <dbReference type="ARBA" id="ARBA00023015"/>
    </source>
</evidence>
<dbReference type="InterPro" id="IPR036388">
    <property type="entry name" value="WH-like_DNA-bd_sf"/>
</dbReference>
<gene>
    <name evidence="6" type="ORF">ACETIH_01825</name>
</gene>
<dbReference type="PRINTS" id="PR00039">
    <property type="entry name" value="HTHLYSR"/>
</dbReference>
<keyword evidence="2" id="KW-0805">Transcription regulation</keyword>
<evidence type="ECO:0000259" key="5">
    <source>
        <dbReference type="PROSITE" id="PS50931"/>
    </source>
</evidence>
<dbReference type="InterPro" id="IPR005119">
    <property type="entry name" value="LysR_subst-bd"/>
</dbReference>
<dbReference type="Pfam" id="PF03466">
    <property type="entry name" value="LysR_substrate"/>
    <property type="match status" value="1"/>
</dbReference>
<dbReference type="PROSITE" id="PS50931">
    <property type="entry name" value="HTH_LYSR"/>
    <property type="match status" value="1"/>
</dbReference>
<evidence type="ECO:0000313" key="7">
    <source>
        <dbReference type="Proteomes" id="UP001593940"/>
    </source>
</evidence>
<organism evidence="6 7">
    <name type="scientific">Microvirga arabica</name>
    <dbReference type="NCBI Taxonomy" id="1128671"/>
    <lineage>
        <taxon>Bacteria</taxon>
        <taxon>Pseudomonadati</taxon>
        <taxon>Pseudomonadota</taxon>
        <taxon>Alphaproteobacteria</taxon>
        <taxon>Hyphomicrobiales</taxon>
        <taxon>Methylobacteriaceae</taxon>
        <taxon>Microvirga</taxon>
    </lineage>
</organism>
<evidence type="ECO:0000313" key="6">
    <source>
        <dbReference type="EMBL" id="MFC1455493.1"/>
    </source>
</evidence>
<comment type="caution">
    <text evidence="6">The sequence shown here is derived from an EMBL/GenBank/DDBJ whole genome shotgun (WGS) entry which is preliminary data.</text>
</comment>
<dbReference type="Pfam" id="PF00126">
    <property type="entry name" value="HTH_1"/>
    <property type="match status" value="1"/>
</dbReference>
<dbReference type="Gene3D" id="3.40.190.10">
    <property type="entry name" value="Periplasmic binding protein-like II"/>
    <property type="match status" value="2"/>
</dbReference>
<dbReference type="InterPro" id="IPR000847">
    <property type="entry name" value="LysR_HTH_N"/>
</dbReference>
<evidence type="ECO:0000256" key="1">
    <source>
        <dbReference type="ARBA" id="ARBA00009437"/>
    </source>
</evidence>
<keyword evidence="3" id="KW-0238">DNA-binding</keyword>
<dbReference type="InterPro" id="IPR058163">
    <property type="entry name" value="LysR-type_TF_proteobact-type"/>
</dbReference>
<evidence type="ECO:0000256" key="3">
    <source>
        <dbReference type="ARBA" id="ARBA00023125"/>
    </source>
</evidence>
<evidence type="ECO:0000256" key="4">
    <source>
        <dbReference type="ARBA" id="ARBA00023163"/>
    </source>
</evidence>
<dbReference type="PANTHER" id="PTHR30537">
    <property type="entry name" value="HTH-TYPE TRANSCRIPTIONAL REGULATOR"/>
    <property type="match status" value="1"/>
</dbReference>
<feature type="domain" description="HTH lysR-type" evidence="5">
    <location>
        <begin position="9"/>
        <end position="66"/>
    </location>
</feature>
<dbReference type="PANTHER" id="PTHR30537:SF26">
    <property type="entry name" value="GLYCINE CLEAVAGE SYSTEM TRANSCRIPTIONAL ACTIVATOR"/>
    <property type="match status" value="1"/>
</dbReference>
<dbReference type="RefSeq" id="WP_377028678.1">
    <property type="nucleotide sequence ID" value="NZ_JBHOMY010000004.1"/>
</dbReference>
<reference evidence="6 7" key="1">
    <citation type="submission" date="2024-09" db="EMBL/GenBank/DDBJ databases">
        <title>Nodulacao em especies de Leguminosae Basais da Amazonia e Caracterizacao dos Rizobios e Bacterias Associadas aos Nodulos.</title>
        <authorList>
            <person name="Jambeiro I.C.A."/>
            <person name="Lopes I.S."/>
            <person name="Aguiar E.R.G.R."/>
            <person name="Santos A.F.J."/>
            <person name="Dos Santos J.M.F."/>
            <person name="Gross E."/>
        </authorList>
    </citation>
    <scope>NUCLEOTIDE SEQUENCE [LARGE SCALE GENOMIC DNA]</scope>
    <source>
        <strain evidence="6 7">BRUESC1165</strain>
    </source>
</reference>
<dbReference type="CDD" id="cd08481">
    <property type="entry name" value="PBP2_GcdR_like"/>
    <property type="match status" value="1"/>
</dbReference>
<accession>A0ABV6Y2K1</accession>
<dbReference type="InterPro" id="IPR036390">
    <property type="entry name" value="WH_DNA-bd_sf"/>
</dbReference>
<dbReference type="SUPFAM" id="SSF53850">
    <property type="entry name" value="Periplasmic binding protein-like II"/>
    <property type="match status" value="1"/>
</dbReference>
<comment type="similarity">
    <text evidence="1">Belongs to the LysR transcriptional regulatory family.</text>
</comment>
<keyword evidence="7" id="KW-1185">Reference proteome</keyword>
<sequence length="309" mass="34451">MAIARRFLPSMSLLRAFEAAARHQSITAAAEELNLTQGAVSRQIRALEELLGSDLFLRERQTIRLTLAGDTYAREIREALRRIYSATLAFRANPMGGTLNLAILPTFGTRWLAPRLPGFLRDNPGITVNLTTRLAPFDFSLEQADAAIHFGSPDWPGAELAFLMSETVVPACNRSLLEQYRFEKPSDLLRAPLLHLVSRPDAWERWFMLHGALAEPLHGMLFDQFAMAAQAAISGLGLALLPEFLIQDELARGDLVRALDLPMQSTEQYYLVWPANRSAYPPLVAFRQWIVQETQGNKASVGSPVEQLP</sequence>
<dbReference type="Gene3D" id="1.10.10.10">
    <property type="entry name" value="Winged helix-like DNA-binding domain superfamily/Winged helix DNA-binding domain"/>
    <property type="match status" value="1"/>
</dbReference>